<evidence type="ECO:0008006" key="4">
    <source>
        <dbReference type="Google" id="ProtNLM"/>
    </source>
</evidence>
<sequence length="856" mass="93995">MEEPAPPYEEAIRRKDWVEIVAPYVDVRDYTSLCRVSQKFYSVFAIRLWKDPLNMLRELRNMTTDEAQPSSYFVDHMKTGVRRSTASMVAVMDFRVLTMQLDGLALNKLNSATLADTPALFPNLRCLLLNNRSGLDPSLLARNLVLSRNPHCSLDNLNLLSLANCGLPLPARFSVDKWLIGLVYLDLSNTPGSLQSQIDQESLKTYNLPHLRVLKITSKNLDSAMAGTIIREFGTRLWSLDVSSNNLDDLFMNDLTEFSLPTRSSLTLQTPRHFDVEGKIRPLVDDRGYPVSDYYFIDESTWSATFTCPDRYLADTPVYSAQYADGADNVGTSRLRTRFNGRGRPRGDSAAEITRVLAGGAGEPIPDPPYLRYSPHWPPRAVGATHLHLNDLKISAPALERLLRLSPGFIEHFECDGPVCLTSEPLELGRKAPWLSKSAFLRGVPGLAYLFRPVISSNLRVLKIHHSLVTNVPTVVSHDGDVLAKSWLAETVLREGVDLAYPQAYVPDMNPRLYSLTLCMIPRHSTGAVTERLVDFLKLAAKQEQTIEKVRAAMPPRGPPVLEGLRHIRLEFEPDTDDELVSLEGDNDGLDAGALLDRGSEGFSFFSESAWDASSSSANSKTTKQHQPPAGPDQPEPAAPGAAAAHAPAPSTPEDLRSRYPFNRAEGEHVKSSHKIIDAHGQEHTLTVPVWIGPGAAGPASAPAVNEYMRNLGRDPAASSASGVVAATPCHVAAGVPAGELIFRRAWDMMLLSPATTTTTATAALGGGGGGVVEEGEKTDTSPPGRAALRSGMMRDVLVEIKAFRRRAAEAYGRMEAERRERGGAWVGGEHEHEHWRGELTVEVPQGRAQSSEYWR</sequence>
<dbReference type="AlphaFoldDB" id="A0A423XLD0"/>
<accession>A0A423XLD0</accession>
<evidence type="ECO:0000313" key="2">
    <source>
        <dbReference type="EMBL" id="ROW17192.1"/>
    </source>
</evidence>
<gene>
    <name evidence="2" type="ORF">VPNG_01141</name>
</gene>
<dbReference type="OrthoDB" id="5213490at2759"/>
<comment type="caution">
    <text evidence="2">The sequence shown here is derived from an EMBL/GenBank/DDBJ whole genome shotgun (WGS) entry which is preliminary data.</text>
</comment>
<proteinExistence type="predicted"/>
<dbReference type="Proteomes" id="UP000285146">
    <property type="component" value="Unassembled WGS sequence"/>
</dbReference>
<feature type="region of interest" description="Disordered" evidence="1">
    <location>
        <begin position="764"/>
        <end position="785"/>
    </location>
</feature>
<name>A0A423XLD0_9PEZI</name>
<keyword evidence="3" id="KW-1185">Reference proteome</keyword>
<dbReference type="InParanoid" id="A0A423XLD0"/>
<feature type="compositionally biased region" description="Low complexity" evidence="1">
    <location>
        <begin position="639"/>
        <end position="653"/>
    </location>
</feature>
<protein>
    <recommendedName>
        <fullName evidence="4">F-box domain-containing protein</fullName>
    </recommendedName>
</protein>
<evidence type="ECO:0000313" key="3">
    <source>
        <dbReference type="Proteomes" id="UP000285146"/>
    </source>
</evidence>
<organism evidence="2 3">
    <name type="scientific">Cytospora leucostoma</name>
    <dbReference type="NCBI Taxonomy" id="1230097"/>
    <lineage>
        <taxon>Eukaryota</taxon>
        <taxon>Fungi</taxon>
        <taxon>Dikarya</taxon>
        <taxon>Ascomycota</taxon>
        <taxon>Pezizomycotina</taxon>
        <taxon>Sordariomycetes</taxon>
        <taxon>Sordariomycetidae</taxon>
        <taxon>Diaporthales</taxon>
        <taxon>Cytosporaceae</taxon>
        <taxon>Cytospora</taxon>
    </lineage>
</organism>
<evidence type="ECO:0000256" key="1">
    <source>
        <dbReference type="SAM" id="MobiDB-lite"/>
    </source>
</evidence>
<feature type="region of interest" description="Disordered" evidence="1">
    <location>
        <begin position="614"/>
        <end position="659"/>
    </location>
</feature>
<dbReference type="InterPro" id="IPR032675">
    <property type="entry name" value="LRR_dom_sf"/>
</dbReference>
<feature type="compositionally biased region" description="Pro residues" evidence="1">
    <location>
        <begin position="629"/>
        <end position="638"/>
    </location>
</feature>
<dbReference type="EMBL" id="LKEB01000003">
    <property type="protein sequence ID" value="ROW17192.1"/>
    <property type="molecule type" value="Genomic_DNA"/>
</dbReference>
<dbReference type="Gene3D" id="3.80.10.10">
    <property type="entry name" value="Ribonuclease Inhibitor"/>
    <property type="match status" value="1"/>
</dbReference>
<dbReference type="SUPFAM" id="SSF52047">
    <property type="entry name" value="RNI-like"/>
    <property type="match status" value="1"/>
</dbReference>
<reference evidence="2 3" key="1">
    <citation type="submission" date="2015-09" db="EMBL/GenBank/DDBJ databases">
        <title>Host preference determinants of Valsa canker pathogens revealed by comparative genomics.</title>
        <authorList>
            <person name="Yin Z."/>
            <person name="Huang L."/>
        </authorList>
    </citation>
    <scope>NUCLEOTIDE SEQUENCE [LARGE SCALE GENOMIC DNA]</scope>
    <source>
        <strain evidence="2 3">SXYLt</strain>
    </source>
</reference>